<name>A0AAU8JUV7_9ACTN</name>
<feature type="transmembrane region" description="Helical" evidence="1">
    <location>
        <begin position="108"/>
        <end position="128"/>
    </location>
</feature>
<dbReference type="Pfam" id="PF06197">
    <property type="entry name" value="DUF998"/>
    <property type="match status" value="1"/>
</dbReference>
<gene>
    <name evidence="2" type="ORF">ABWK59_08270</name>
</gene>
<keyword evidence="1" id="KW-0812">Transmembrane</keyword>
<feature type="transmembrane region" description="Helical" evidence="1">
    <location>
        <begin position="178"/>
        <end position="197"/>
    </location>
</feature>
<dbReference type="InterPro" id="IPR009339">
    <property type="entry name" value="DUF998"/>
</dbReference>
<keyword evidence="1" id="KW-1133">Transmembrane helix</keyword>
<protein>
    <submittedName>
        <fullName evidence="2">DUF998 domain-containing protein</fullName>
    </submittedName>
</protein>
<sequence length="210" mass="21811">MRLVPWWAVVSAVCAPLLLVGGWAVAGLLHGPGYDPVTETISLLARRGAPDRWVMGAALMALGVCDIVTALGLRPAFLLGRIVLAAGGVTSVLVSLSPVPHQGASHLHGMTVVVGFSLLALWPCLAAVRRRSPPWALRPGPAALATASMLLGAAWFMLELRHHGAAGAVERLVTAAQAAWPLVVVLSCLRHAATGSARARPAEADGRTSR</sequence>
<dbReference type="KEGG" id="kcm:ABWK59_08270"/>
<dbReference type="AlphaFoldDB" id="A0AAU8JUV7"/>
<feature type="transmembrane region" description="Helical" evidence="1">
    <location>
        <begin position="53"/>
        <end position="71"/>
    </location>
</feature>
<reference evidence="2" key="1">
    <citation type="submission" date="2024-06" db="EMBL/GenBank/DDBJ databases">
        <title>The genome sequences of Kitasatospora sp. strain HUAS MG31.</title>
        <authorList>
            <person name="Mo P."/>
        </authorList>
    </citation>
    <scope>NUCLEOTIDE SEQUENCE</scope>
    <source>
        <strain evidence="2">HUAS MG31</strain>
    </source>
</reference>
<feature type="transmembrane region" description="Helical" evidence="1">
    <location>
        <begin position="78"/>
        <end position="96"/>
    </location>
</feature>
<evidence type="ECO:0000313" key="2">
    <source>
        <dbReference type="EMBL" id="XCM78920.1"/>
    </source>
</evidence>
<proteinExistence type="predicted"/>
<dbReference type="RefSeq" id="WP_354639191.1">
    <property type="nucleotide sequence ID" value="NZ_CP159872.1"/>
</dbReference>
<evidence type="ECO:0000256" key="1">
    <source>
        <dbReference type="SAM" id="Phobius"/>
    </source>
</evidence>
<keyword evidence="1" id="KW-0472">Membrane</keyword>
<dbReference type="EMBL" id="CP159872">
    <property type="protein sequence ID" value="XCM78920.1"/>
    <property type="molecule type" value="Genomic_DNA"/>
</dbReference>
<accession>A0AAU8JUV7</accession>
<feature type="transmembrane region" description="Helical" evidence="1">
    <location>
        <begin position="140"/>
        <end position="158"/>
    </location>
</feature>
<organism evidence="2">
    <name type="scientific">Kitasatospora camelliae</name>
    <dbReference type="NCBI Taxonomy" id="3156397"/>
    <lineage>
        <taxon>Bacteria</taxon>
        <taxon>Bacillati</taxon>
        <taxon>Actinomycetota</taxon>
        <taxon>Actinomycetes</taxon>
        <taxon>Kitasatosporales</taxon>
        <taxon>Streptomycetaceae</taxon>
        <taxon>Kitasatospora</taxon>
    </lineage>
</organism>